<organism evidence="1 2">
    <name type="scientific">Saponaria officinalis</name>
    <name type="common">Common soapwort</name>
    <name type="synonym">Lychnis saponaria</name>
    <dbReference type="NCBI Taxonomy" id="3572"/>
    <lineage>
        <taxon>Eukaryota</taxon>
        <taxon>Viridiplantae</taxon>
        <taxon>Streptophyta</taxon>
        <taxon>Embryophyta</taxon>
        <taxon>Tracheophyta</taxon>
        <taxon>Spermatophyta</taxon>
        <taxon>Magnoliopsida</taxon>
        <taxon>eudicotyledons</taxon>
        <taxon>Gunneridae</taxon>
        <taxon>Pentapetalae</taxon>
        <taxon>Caryophyllales</taxon>
        <taxon>Caryophyllaceae</taxon>
        <taxon>Caryophylleae</taxon>
        <taxon>Saponaria</taxon>
    </lineage>
</organism>
<dbReference type="EMBL" id="JBDFQZ010000001">
    <property type="protein sequence ID" value="KAK9756750.1"/>
    <property type="molecule type" value="Genomic_DNA"/>
</dbReference>
<dbReference type="AlphaFoldDB" id="A0AAW1N6V5"/>
<keyword evidence="2" id="KW-1185">Reference proteome</keyword>
<comment type="caution">
    <text evidence="1">The sequence shown here is derived from an EMBL/GenBank/DDBJ whole genome shotgun (WGS) entry which is preliminary data.</text>
</comment>
<sequence length="279" mass="32193">MIDIKKLKGTRQIKKLKRTRQIKKLKGTVLVPVSLKSFVKLDNEKTDLMSYSVFHPLLQLENRKDCSNTLIEELCRHYDSSSKSIKLSDNASLHFCAKEVETLLDLKATTEDDFKPGKSQTALHGFVIALLKHHCDESWKNNSKAMTPAQLEKILAGMSIEDERSKKEFNKLMSFYIVDQFLFPGSNKHCKNKHWDVVDDLDKFERINWAKALTDIIRKSLEKVHEALKREAVPKETDFPGCASVLEALVYDRIKKFQPGISNHSYPKIQMFSPQRIRT</sequence>
<accession>A0AAW1N6V5</accession>
<protein>
    <submittedName>
        <fullName evidence="1">Uncharacterized protein</fullName>
    </submittedName>
</protein>
<name>A0AAW1N6V5_SAPOF</name>
<dbReference type="Proteomes" id="UP001443914">
    <property type="component" value="Unassembled WGS sequence"/>
</dbReference>
<gene>
    <name evidence="1" type="ORF">RND81_01G118500</name>
</gene>
<proteinExistence type="predicted"/>
<evidence type="ECO:0000313" key="2">
    <source>
        <dbReference type="Proteomes" id="UP001443914"/>
    </source>
</evidence>
<evidence type="ECO:0000313" key="1">
    <source>
        <dbReference type="EMBL" id="KAK9756750.1"/>
    </source>
</evidence>
<reference evidence="1" key="1">
    <citation type="submission" date="2024-03" db="EMBL/GenBank/DDBJ databases">
        <title>WGS assembly of Saponaria officinalis var. Norfolk2.</title>
        <authorList>
            <person name="Jenkins J."/>
            <person name="Shu S."/>
            <person name="Grimwood J."/>
            <person name="Barry K."/>
            <person name="Goodstein D."/>
            <person name="Schmutz J."/>
            <person name="Leebens-Mack J."/>
            <person name="Osbourn A."/>
        </authorList>
    </citation>
    <scope>NUCLEOTIDE SEQUENCE [LARGE SCALE GENOMIC DNA]</scope>
    <source>
        <strain evidence="1">JIC</strain>
    </source>
</reference>